<feature type="signal peptide" evidence="1">
    <location>
        <begin position="1"/>
        <end position="23"/>
    </location>
</feature>
<evidence type="ECO:0000259" key="2">
    <source>
        <dbReference type="Pfam" id="PF01510"/>
    </source>
</evidence>
<keyword evidence="4" id="KW-1185">Reference proteome</keyword>
<protein>
    <submittedName>
        <fullName evidence="3">N-acetylmuramoyl-L-alanine amidase</fullName>
        <ecNumber evidence="3">3.5.1.28</ecNumber>
    </submittedName>
</protein>
<feature type="domain" description="N-acetylmuramoyl-L-alanine amidase" evidence="2">
    <location>
        <begin position="62"/>
        <end position="166"/>
    </location>
</feature>
<evidence type="ECO:0000313" key="4">
    <source>
        <dbReference type="Proteomes" id="UP001243623"/>
    </source>
</evidence>
<evidence type="ECO:0000256" key="1">
    <source>
        <dbReference type="SAM" id="SignalP"/>
    </source>
</evidence>
<proteinExistence type="predicted"/>
<sequence>MLNYKKILFFIFCLCFFPISSFANTPEYSDSEKFSIISLSELETLAYNAKPALLKAAQAKNRPIKIYLHWTGMPYSELFDAYHINIDYDGAIYLSGKSLSELRPHTYMRNSGSIGITINAAYQATPEDIGPEPPTKVQIENLAKSIAVLAYALDIPIDIEHVMTHGEAGDNVDRIFPPYENNGVPYGMYGDLHSKERWDLAILQNDDEFGSGGSTIRAKANQYLVQLKYPKKK</sequence>
<keyword evidence="3" id="KW-0378">Hydrolase</keyword>
<dbReference type="KEGG" id="sgbi:P3F81_09925"/>
<dbReference type="EC" id="3.5.1.28" evidence="3"/>
<dbReference type="EMBL" id="CP120678">
    <property type="protein sequence ID" value="WIW70204.1"/>
    <property type="molecule type" value="Genomic_DNA"/>
</dbReference>
<dbReference type="GO" id="GO:0008745">
    <property type="term" value="F:N-acetylmuramoyl-L-alanine amidase activity"/>
    <property type="evidence" value="ECO:0007669"/>
    <property type="project" value="UniProtKB-EC"/>
</dbReference>
<keyword evidence="1" id="KW-0732">Signal</keyword>
<reference evidence="3" key="1">
    <citation type="submission" date="2023-03" db="EMBL/GenBank/DDBJ databases">
        <title>Selenobaculum gbiensis gen. nov. sp. nov., a new bacterium isolated from the gut microbiota of IBD patient.</title>
        <authorList>
            <person name="Yeo S."/>
            <person name="Park H."/>
            <person name="Huh C.S."/>
        </authorList>
    </citation>
    <scope>NUCLEOTIDE SEQUENCE</scope>
    <source>
        <strain evidence="3">ICN-92133</strain>
    </source>
</reference>
<accession>A0A9Y2EV24</accession>
<gene>
    <name evidence="3" type="ORF">P3F81_09925</name>
</gene>
<evidence type="ECO:0000313" key="3">
    <source>
        <dbReference type="EMBL" id="WIW70204.1"/>
    </source>
</evidence>
<organism evidence="3 4">
    <name type="scientific">Selenobaculum gibii</name>
    <dbReference type="NCBI Taxonomy" id="3054208"/>
    <lineage>
        <taxon>Bacteria</taxon>
        <taxon>Bacillati</taxon>
        <taxon>Bacillota</taxon>
        <taxon>Negativicutes</taxon>
        <taxon>Selenomonadales</taxon>
        <taxon>Selenomonadaceae</taxon>
        <taxon>Selenobaculum</taxon>
    </lineage>
</organism>
<dbReference type="Pfam" id="PF01510">
    <property type="entry name" value="Amidase_2"/>
    <property type="match status" value="1"/>
</dbReference>
<dbReference type="GO" id="GO:0009253">
    <property type="term" value="P:peptidoglycan catabolic process"/>
    <property type="evidence" value="ECO:0007669"/>
    <property type="project" value="InterPro"/>
</dbReference>
<feature type="chain" id="PRO_5040866603" evidence="1">
    <location>
        <begin position="24"/>
        <end position="233"/>
    </location>
</feature>
<dbReference type="AlphaFoldDB" id="A0A9Y2EV24"/>
<dbReference type="Proteomes" id="UP001243623">
    <property type="component" value="Chromosome"/>
</dbReference>
<dbReference type="InterPro" id="IPR036505">
    <property type="entry name" value="Amidase/PGRP_sf"/>
</dbReference>
<dbReference type="SUPFAM" id="SSF55846">
    <property type="entry name" value="N-acetylmuramoyl-L-alanine amidase-like"/>
    <property type="match status" value="1"/>
</dbReference>
<dbReference type="RefSeq" id="WP_309320356.1">
    <property type="nucleotide sequence ID" value="NZ_CP120678.1"/>
</dbReference>
<name>A0A9Y2EV24_9FIRM</name>
<dbReference type="Gene3D" id="3.40.80.10">
    <property type="entry name" value="Peptidoglycan recognition protein-like"/>
    <property type="match status" value="1"/>
</dbReference>
<dbReference type="InterPro" id="IPR002502">
    <property type="entry name" value="Amidase_domain"/>
</dbReference>